<reference evidence="2 3" key="1">
    <citation type="journal article" date="2023" name="Access Microbiol">
        <title>The genome of a steinernematid-associated Pseudomonas piscis bacterium encodes the biosynthesis of insect toxins.</title>
        <authorList>
            <person name="Awori R.M."/>
            <person name="Hendre P."/>
            <person name="Amugune N.O."/>
        </authorList>
    </citation>
    <scope>NUCLEOTIDE SEQUENCE [LARGE SCALE GENOMIC DNA]</scope>
    <source>
        <strain evidence="2 3">97</strain>
    </source>
</reference>
<protein>
    <recommendedName>
        <fullName evidence="4">Lipoprotein</fullName>
    </recommendedName>
</protein>
<organism evidence="2 3">
    <name type="scientific">Xenorhabdus griffiniae</name>
    <dbReference type="NCBI Taxonomy" id="351672"/>
    <lineage>
        <taxon>Bacteria</taxon>
        <taxon>Pseudomonadati</taxon>
        <taxon>Pseudomonadota</taxon>
        <taxon>Gammaproteobacteria</taxon>
        <taxon>Enterobacterales</taxon>
        <taxon>Morganellaceae</taxon>
        <taxon>Xenorhabdus</taxon>
    </lineage>
</organism>
<sequence>MCSIKITKEMILYFIWMVRLCLTEDYISFGGINIMKKYILFIAMIMALSCSACSSDTKITRETHFLNPNPIVRRGQAIKKLGIDYMKECGRGYVVGVWSNAHKWDQWAVWLSKKGRSWSNDDVKIYWPYSHLESDYDSGKNAYATILAAQASGQMVALLDDDYGSRCNAWGSGWYRGPQFDSVQAWFP</sequence>
<dbReference type="EMBL" id="CP133647">
    <property type="protein sequence ID" value="WNH00504.1"/>
    <property type="molecule type" value="Genomic_DNA"/>
</dbReference>
<gene>
    <name evidence="2" type="ORF">QL112_011360</name>
</gene>
<evidence type="ECO:0000256" key="1">
    <source>
        <dbReference type="SAM" id="Phobius"/>
    </source>
</evidence>
<evidence type="ECO:0000313" key="2">
    <source>
        <dbReference type="EMBL" id="WNH00504.1"/>
    </source>
</evidence>
<name>A0ABY9XD89_9GAMM</name>
<keyword evidence="1" id="KW-0812">Transmembrane</keyword>
<feature type="transmembrane region" description="Helical" evidence="1">
    <location>
        <begin position="12"/>
        <end position="32"/>
    </location>
</feature>
<evidence type="ECO:0000313" key="3">
    <source>
        <dbReference type="Proteomes" id="UP001300348"/>
    </source>
</evidence>
<evidence type="ECO:0008006" key="4">
    <source>
        <dbReference type="Google" id="ProtNLM"/>
    </source>
</evidence>
<keyword evidence="3" id="KW-1185">Reference proteome</keyword>
<keyword evidence="1" id="KW-0472">Membrane</keyword>
<keyword evidence="1" id="KW-1133">Transmembrane helix</keyword>
<accession>A0ABY9XD89</accession>
<dbReference type="RefSeq" id="WP_189759752.1">
    <property type="nucleotide sequence ID" value="NZ_CP133479.1"/>
</dbReference>
<dbReference type="GeneID" id="88856163"/>
<proteinExistence type="predicted"/>
<dbReference type="Proteomes" id="UP001300348">
    <property type="component" value="Chromosome"/>
</dbReference>